<name>A0A0V0H944_SOLCH</name>
<dbReference type="AlphaFoldDB" id="A0A0V0H944"/>
<reference evidence="1" key="1">
    <citation type="submission" date="2015-12" db="EMBL/GenBank/DDBJ databases">
        <title>Gene expression during late stages of embryo sac development: a critical building block for successful pollen-pistil interactions.</title>
        <authorList>
            <person name="Liu Y."/>
            <person name="Joly V."/>
            <person name="Sabar M."/>
            <person name="Matton D.P."/>
        </authorList>
    </citation>
    <scope>NUCLEOTIDE SEQUENCE</scope>
</reference>
<sequence length="75" mass="8598">MFVPSLFCILTGRVYSIRGLQLNTLELVRDIIHCHREGLQIIKQLPPCSVFCIKVKDVTDDINLHVNSKSSFQKK</sequence>
<protein>
    <submittedName>
        <fullName evidence="1">Putative ovule protein</fullName>
    </submittedName>
</protein>
<proteinExistence type="predicted"/>
<evidence type="ECO:0000313" key="1">
    <source>
        <dbReference type="EMBL" id="JAP16011.1"/>
    </source>
</evidence>
<accession>A0A0V0H944</accession>
<dbReference type="EMBL" id="GEDG01024388">
    <property type="protein sequence ID" value="JAP16011.1"/>
    <property type="molecule type" value="Transcribed_RNA"/>
</dbReference>
<organism evidence="1">
    <name type="scientific">Solanum chacoense</name>
    <name type="common">Chaco potato</name>
    <dbReference type="NCBI Taxonomy" id="4108"/>
    <lineage>
        <taxon>Eukaryota</taxon>
        <taxon>Viridiplantae</taxon>
        <taxon>Streptophyta</taxon>
        <taxon>Embryophyta</taxon>
        <taxon>Tracheophyta</taxon>
        <taxon>Spermatophyta</taxon>
        <taxon>Magnoliopsida</taxon>
        <taxon>eudicotyledons</taxon>
        <taxon>Gunneridae</taxon>
        <taxon>Pentapetalae</taxon>
        <taxon>asterids</taxon>
        <taxon>lamiids</taxon>
        <taxon>Solanales</taxon>
        <taxon>Solanaceae</taxon>
        <taxon>Solanoideae</taxon>
        <taxon>Solaneae</taxon>
        <taxon>Solanum</taxon>
    </lineage>
</organism>